<feature type="region of interest" description="Disordered" evidence="1">
    <location>
        <begin position="117"/>
        <end position="139"/>
    </location>
</feature>
<comment type="caution">
    <text evidence="2">The sequence shown here is derived from an EMBL/GenBank/DDBJ whole genome shotgun (WGS) entry which is preliminary data.</text>
</comment>
<sequence>MTDTKKPAPRGEASEITLSNGAVAKVSIQKLTFESMQSENIWLFQEDTTRSIPREAYMALALARGDEVELIIFTGWQNDESRKRGPIPQLNAGEPIVIKNLTKGKTMDLVALRERKRETNEEVVTHHHADNAKSKADWR</sequence>
<dbReference type="AlphaFoldDB" id="A0A1G2BF60"/>
<reference evidence="2 3" key="1">
    <citation type="journal article" date="2016" name="Nat. Commun.">
        <title>Thousands of microbial genomes shed light on interconnected biogeochemical processes in an aquifer system.</title>
        <authorList>
            <person name="Anantharaman K."/>
            <person name="Brown C.T."/>
            <person name="Hug L.A."/>
            <person name="Sharon I."/>
            <person name="Castelle C.J."/>
            <person name="Probst A.J."/>
            <person name="Thomas B.C."/>
            <person name="Singh A."/>
            <person name="Wilkins M.J."/>
            <person name="Karaoz U."/>
            <person name="Brodie E.L."/>
            <person name="Williams K.H."/>
            <person name="Hubbard S.S."/>
            <person name="Banfield J.F."/>
        </authorList>
    </citation>
    <scope>NUCLEOTIDE SEQUENCE [LARGE SCALE GENOMIC DNA]</scope>
</reference>
<dbReference type="EMBL" id="MHKI01000006">
    <property type="protein sequence ID" value="OGY87782.1"/>
    <property type="molecule type" value="Genomic_DNA"/>
</dbReference>
<gene>
    <name evidence="2" type="ORF">A2319_05070</name>
</gene>
<name>A0A1G2BF60_9BACT</name>
<evidence type="ECO:0000256" key="1">
    <source>
        <dbReference type="SAM" id="MobiDB-lite"/>
    </source>
</evidence>
<dbReference type="Proteomes" id="UP000176420">
    <property type="component" value="Unassembled WGS sequence"/>
</dbReference>
<proteinExistence type="predicted"/>
<accession>A0A1G2BF60</accession>
<evidence type="ECO:0000313" key="3">
    <source>
        <dbReference type="Proteomes" id="UP000176420"/>
    </source>
</evidence>
<protein>
    <submittedName>
        <fullName evidence="2">Uncharacterized protein</fullName>
    </submittedName>
</protein>
<organism evidence="2 3">
    <name type="scientific">Candidatus Kerfeldbacteria bacterium RIFOXYB2_FULL_38_14</name>
    <dbReference type="NCBI Taxonomy" id="1798547"/>
    <lineage>
        <taxon>Bacteria</taxon>
        <taxon>Candidatus Kerfeldiibacteriota</taxon>
    </lineage>
</organism>
<evidence type="ECO:0000313" key="2">
    <source>
        <dbReference type="EMBL" id="OGY87782.1"/>
    </source>
</evidence>